<dbReference type="Gramene" id="ERN04567">
    <property type="protein sequence ID" value="ERN04567"/>
    <property type="gene ID" value="AMTR_s00075p00044910"/>
</dbReference>
<dbReference type="HOGENOM" id="CLU_2295497_0_0_1"/>
<protein>
    <submittedName>
        <fullName evidence="1">Uncharacterized protein</fullName>
    </submittedName>
</protein>
<organism evidence="1 2">
    <name type="scientific">Amborella trichopoda</name>
    <dbReference type="NCBI Taxonomy" id="13333"/>
    <lineage>
        <taxon>Eukaryota</taxon>
        <taxon>Viridiplantae</taxon>
        <taxon>Streptophyta</taxon>
        <taxon>Embryophyta</taxon>
        <taxon>Tracheophyta</taxon>
        <taxon>Spermatophyta</taxon>
        <taxon>Magnoliopsida</taxon>
        <taxon>Amborellales</taxon>
        <taxon>Amborellaceae</taxon>
        <taxon>Amborella</taxon>
    </lineage>
</organism>
<dbReference type="Proteomes" id="UP000017836">
    <property type="component" value="Unassembled WGS sequence"/>
</dbReference>
<reference evidence="2" key="1">
    <citation type="journal article" date="2013" name="Science">
        <title>The Amborella genome and the evolution of flowering plants.</title>
        <authorList>
            <consortium name="Amborella Genome Project"/>
        </authorList>
    </citation>
    <scope>NUCLEOTIDE SEQUENCE [LARGE SCALE GENOMIC DNA]</scope>
</reference>
<accession>W1P3W3</accession>
<gene>
    <name evidence="1" type="ORF">AMTR_s00075p00044910</name>
</gene>
<evidence type="ECO:0000313" key="1">
    <source>
        <dbReference type="EMBL" id="ERN04567.1"/>
    </source>
</evidence>
<name>W1P3W3_AMBTC</name>
<evidence type="ECO:0000313" key="2">
    <source>
        <dbReference type="Proteomes" id="UP000017836"/>
    </source>
</evidence>
<dbReference type="AlphaFoldDB" id="W1P3W3"/>
<dbReference type="EMBL" id="KI394195">
    <property type="protein sequence ID" value="ERN04567.1"/>
    <property type="molecule type" value="Genomic_DNA"/>
</dbReference>
<keyword evidence="2" id="KW-1185">Reference proteome</keyword>
<sequence length="101" mass="10937">MQQVRRGEDSSVRWRWQTGLEREKQVTVVTDVGLERAGGGCWWWLRKEEGVAVPAGCLVVVVEPRRTAVGLLGSGWEGSAARLGNGCGSEVGKELGCGARR</sequence>
<proteinExistence type="predicted"/>